<feature type="transmembrane region" description="Helical" evidence="1">
    <location>
        <begin position="33"/>
        <end position="57"/>
    </location>
</feature>
<feature type="transmembrane region" description="Helical" evidence="1">
    <location>
        <begin position="69"/>
        <end position="98"/>
    </location>
</feature>
<keyword evidence="1" id="KW-0472">Membrane</keyword>
<dbReference type="OrthoDB" id="10598641at2759"/>
<dbReference type="EMBL" id="CAJGYO010000018">
    <property type="protein sequence ID" value="CAD6337324.1"/>
    <property type="molecule type" value="Genomic_DNA"/>
</dbReference>
<evidence type="ECO:0000256" key="1">
    <source>
        <dbReference type="SAM" id="Phobius"/>
    </source>
</evidence>
<protein>
    <submittedName>
        <fullName evidence="2">Uncharacterized protein</fullName>
    </submittedName>
</protein>
<accession>A0A811S8R5</accession>
<reference evidence="2" key="1">
    <citation type="submission" date="2020-10" db="EMBL/GenBank/DDBJ databases">
        <authorList>
            <person name="Han B."/>
            <person name="Lu T."/>
            <person name="Zhao Q."/>
            <person name="Huang X."/>
            <person name="Zhao Y."/>
        </authorList>
    </citation>
    <scope>NUCLEOTIDE SEQUENCE</scope>
</reference>
<organism evidence="2 3">
    <name type="scientific">Miscanthus lutarioriparius</name>
    <dbReference type="NCBI Taxonomy" id="422564"/>
    <lineage>
        <taxon>Eukaryota</taxon>
        <taxon>Viridiplantae</taxon>
        <taxon>Streptophyta</taxon>
        <taxon>Embryophyta</taxon>
        <taxon>Tracheophyta</taxon>
        <taxon>Spermatophyta</taxon>
        <taxon>Magnoliopsida</taxon>
        <taxon>Liliopsida</taxon>
        <taxon>Poales</taxon>
        <taxon>Poaceae</taxon>
        <taxon>PACMAD clade</taxon>
        <taxon>Panicoideae</taxon>
        <taxon>Andropogonodae</taxon>
        <taxon>Andropogoneae</taxon>
        <taxon>Saccharinae</taxon>
        <taxon>Miscanthus</taxon>
    </lineage>
</organism>
<sequence length="100" mass="10524">MVSLLDATVFLLCFAVAGLHVLDYLLAICPHSVGGAVALLALPTAYFTGVILVYLQIAPAPRAPVSQVVALRLLAAMACALLLLAAIIMFMPLAPWLFSM</sequence>
<name>A0A811S8R5_9POAL</name>
<evidence type="ECO:0000313" key="2">
    <source>
        <dbReference type="EMBL" id="CAD6337324.1"/>
    </source>
</evidence>
<dbReference type="Proteomes" id="UP000604825">
    <property type="component" value="Unassembled WGS sequence"/>
</dbReference>
<feature type="transmembrane region" description="Helical" evidence="1">
    <location>
        <begin position="7"/>
        <end position="27"/>
    </location>
</feature>
<proteinExistence type="predicted"/>
<dbReference type="AlphaFoldDB" id="A0A811S8R5"/>
<evidence type="ECO:0000313" key="3">
    <source>
        <dbReference type="Proteomes" id="UP000604825"/>
    </source>
</evidence>
<gene>
    <name evidence="2" type="ORF">NCGR_LOCUS61422</name>
</gene>
<keyword evidence="1" id="KW-1133">Transmembrane helix</keyword>
<keyword evidence="1" id="KW-0812">Transmembrane</keyword>
<keyword evidence="3" id="KW-1185">Reference proteome</keyword>
<comment type="caution">
    <text evidence="2">The sequence shown here is derived from an EMBL/GenBank/DDBJ whole genome shotgun (WGS) entry which is preliminary data.</text>
</comment>